<name>A0A195C9T1_9HYME</name>
<evidence type="ECO:0000256" key="1">
    <source>
        <dbReference type="ARBA" id="ARBA00011047"/>
    </source>
</evidence>
<proteinExistence type="inferred from homology"/>
<keyword evidence="3" id="KW-1185">Reference proteome</keyword>
<organism evidence="2 3">
    <name type="scientific">Cyphomyrmex costatus</name>
    <dbReference type="NCBI Taxonomy" id="456900"/>
    <lineage>
        <taxon>Eukaryota</taxon>
        <taxon>Metazoa</taxon>
        <taxon>Ecdysozoa</taxon>
        <taxon>Arthropoda</taxon>
        <taxon>Hexapoda</taxon>
        <taxon>Insecta</taxon>
        <taxon>Pterygota</taxon>
        <taxon>Neoptera</taxon>
        <taxon>Endopterygota</taxon>
        <taxon>Hymenoptera</taxon>
        <taxon>Apocrita</taxon>
        <taxon>Aculeata</taxon>
        <taxon>Formicoidea</taxon>
        <taxon>Formicidae</taxon>
        <taxon>Myrmicinae</taxon>
        <taxon>Cyphomyrmex</taxon>
    </lineage>
</organism>
<dbReference type="KEGG" id="ccoa:108778360"/>
<dbReference type="PANTHER" id="PTHR15323:SF6">
    <property type="entry name" value="CELL DIVISION CYCLE PROTEIN 123 HOMOLOG"/>
    <property type="match status" value="1"/>
</dbReference>
<dbReference type="InterPro" id="IPR009772">
    <property type="entry name" value="CDC123"/>
</dbReference>
<dbReference type="STRING" id="456900.A0A195C9T1"/>
<accession>A0A195C9T1</accession>
<dbReference type="OrthoDB" id="360540at2759"/>
<comment type="similarity">
    <text evidence="1">Belongs to the CDC123 family.</text>
</comment>
<dbReference type="EMBL" id="KQ978068">
    <property type="protein sequence ID" value="KYM97470.1"/>
    <property type="molecule type" value="Genomic_DNA"/>
</dbReference>
<dbReference type="GO" id="GO:0005737">
    <property type="term" value="C:cytoplasm"/>
    <property type="evidence" value="ECO:0007669"/>
    <property type="project" value="TreeGrafter"/>
</dbReference>
<evidence type="ECO:0000313" key="3">
    <source>
        <dbReference type="Proteomes" id="UP000078542"/>
    </source>
</evidence>
<sequence length="324" mass="37719">MVNDLKLECSFSSWYPTFKKDSLKATTLHIPDAVLKYLEHDTFVLPLEAAKSLPEDSEWTDGSPVTCEQEETDYQPTFPEFSQQIQEVLDEYDAVFIKTNWSTPADAMWVAPTKTLKCNTLEEIYLLLKSSDRIAKDLNIIKSSRDCPLPFCLVLKQWQDINPCTEFRCFVIDNELIAISQRDISQYHVSNELQKYDIQTDIKSLFLERIKGRFPLSNYSFDVIRYKKDKVKIIDFGAMDAASTKETLFTYEELQNHIENTPEFRFIGEEIGIQPKPLMQFCIPQEISEFFQSRDVTLLDLIQREVESQRKEHEKENANVSEST</sequence>
<dbReference type="Pfam" id="PF07065">
    <property type="entry name" value="D123"/>
    <property type="match status" value="1"/>
</dbReference>
<protein>
    <submittedName>
        <fullName evidence="2">Uncharacterized protein</fullName>
    </submittedName>
</protein>
<reference evidence="2 3" key="1">
    <citation type="submission" date="2016-03" db="EMBL/GenBank/DDBJ databases">
        <title>Cyphomyrmex costatus WGS genome.</title>
        <authorList>
            <person name="Nygaard S."/>
            <person name="Hu H."/>
            <person name="Boomsma J."/>
            <person name="Zhang G."/>
        </authorList>
    </citation>
    <scope>NUCLEOTIDE SEQUENCE [LARGE SCALE GENOMIC DNA]</scope>
    <source>
        <strain evidence="2">MS0001</strain>
        <tissue evidence="2">Whole body</tissue>
    </source>
</reference>
<dbReference type="PANTHER" id="PTHR15323">
    <property type="entry name" value="D123 PROTEIN"/>
    <property type="match status" value="1"/>
</dbReference>
<dbReference type="AlphaFoldDB" id="A0A195C9T1"/>
<evidence type="ECO:0000313" key="2">
    <source>
        <dbReference type="EMBL" id="KYM97470.1"/>
    </source>
</evidence>
<gene>
    <name evidence="2" type="ORF">ALC62_11762</name>
</gene>
<dbReference type="Proteomes" id="UP000078542">
    <property type="component" value="Unassembled WGS sequence"/>
</dbReference>